<evidence type="ECO:0000313" key="2">
    <source>
        <dbReference type="EMBL" id="MFC7126893.1"/>
    </source>
</evidence>
<proteinExistence type="predicted"/>
<dbReference type="AlphaFoldDB" id="A0ABD5X6Q6"/>
<evidence type="ECO:0000313" key="3">
    <source>
        <dbReference type="Proteomes" id="UP001596414"/>
    </source>
</evidence>
<name>A0ABD5X6Q6_9EURY</name>
<protein>
    <recommendedName>
        <fullName evidence="1">DUF8139 domain-containing protein</fullName>
    </recommendedName>
</protein>
<dbReference type="InterPro" id="IPR058452">
    <property type="entry name" value="DUF8139"/>
</dbReference>
<dbReference type="RefSeq" id="WP_267637262.1">
    <property type="nucleotide sequence ID" value="NZ_JAODIY010000009.1"/>
</dbReference>
<dbReference type="EMBL" id="JBHSZQ010000047">
    <property type="protein sequence ID" value="MFC7126893.1"/>
    <property type="molecule type" value="Genomic_DNA"/>
</dbReference>
<sequence length="85" mass="9628">MEDIPQPSNDPYSVGDHVQIYIASDDLDNQYHGVVCKIVEIYEDNLGKETGRNTDAYSYTLCNAETGEELPLSFRHHDLVPVESR</sequence>
<dbReference type="Pfam" id="PF26460">
    <property type="entry name" value="DUF8139"/>
    <property type="match status" value="1"/>
</dbReference>
<reference evidence="2 3" key="1">
    <citation type="journal article" date="2014" name="Int. J. Syst. Evol. Microbiol.">
        <title>Complete genome sequence of Corynebacterium casei LMG S-19264T (=DSM 44701T), isolated from a smear-ripened cheese.</title>
        <authorList>
            <consortium name="US DOE Joint Genome Institute (JGI-PGF)"/>
            <person name="Walter F."/>
            <person name="Albersmeier A."/>
            <person name="Kalinowski J."/>
            <person name="Ruckert C."/>
        </authorList>
    </citation>
    <scope>NUCLEOTIDE SEQUENCE [LARGE SCALE GENOMIC DNA]</scope>
    <source>
        <strain evidence="2 3">CGMCC 4.7215</strain>
    </source>
</reference>
<evidence type="ECO:0000259" key="1">
    <source>
        <dbReference type="Pfam" id="PF26460"/>
    </source>
</evidence>
<organism evidence="2 3">
    <name type="scientific">Halovenus rubra</name>
    <dbReference type="NCBI Taxonomy" id="869890"/>
    <lineage>
        <taxon>Archaea</taxon>
        <taxon>Methanobacteriati</taxon>
        <taxon>Methanobacteriota</taxon>
        <taxon>Stenosarchaea group</taxon>
        <taxon>Halobacteria</taxon>
        <taxon>Halobacteriales</taxon>
        <taxon>Haloarculaceae</taxon>
        <taxon>Halovenus</taxon>
    </lineage>
</organism>
<accession>A0ABD5X6Q6</accession>
<gene>
    <name evidence="2" type="ORF">ACFQJ7_12815</name>
</gene>
<dbReference type="Proteomes" id="UP001596414">
    <property type="component" value="Unassembled WGS sequence"/>
</dbReference>
<comment type="caution">
    <text evidence="2">The sequence shown here is derived from an EMBL/GenBank/DDBJ whole genome shotgun (WGS) entry which is preliminary data.</text>
</comment>
<feature type="domain" description="DUF8139" evidence="1">
    <location>
        <begin position="10"/>
        <end position="83"/>
    </location>
</feature>